<evidence type="ECO:0000256" key="2">
    <source>
        <dbReference type="ARBA" id="ARBA00023002"/>
    </source>
</evidence>
<feature type="transmembrane region" description="Helical" evidence="5">
    <location>
        <begin position="276"/>
        <end position="295"/>
    </location>
</feature>
<keyword evidence="5" id="KW-0472">Membrane</keyword>
<keyword evidence="3" id="KW-0408">Iron</keyword>
<keyword evidence="2" id="KW-0560">Oxidoreductase</keyword>
<dbReference type="GO" id="GO:0016491">
    <property type="term" value="F:oxidoreductase activity"/>
    <property type="evidence" value="ECO:0007669"/>
    <property type="project" value="UniProtKB-KW"/>
</dbReference>
<evidence type="ECO:0000313" key="7">
    <source>
        <dbReference type="Proteomes" id="UP000542342"/>
    </source>
</evidence>
<organism evidence="6 7">
    <name type="scientific">Thermogemmata fonticola</name>
    <dbReference type="NCBI Taxonomy" id="2755323"/>
    <lineage>
        <taxon>Bacteria</taxon>
        <taxon>Pseudomonadati</taxon>
        <taxon>Planctomycetota</taxon>
        <taxon>Planctomycetia</taxon>
        <taxon>Gemmatales</taxon>
        <taxon>Gemmataceae</taxon>
        <taxon>Thermogemmata</taxon>
    </lineage>
</organism>
<evidence type="ECO:0000313" key="6">
    <source>
        <dbReference type="EMBL" id="MBA2226111.1"/>
    </source>
</evidence>
<keyword evidence="7" id="KW-1185">Reference proteome</keyword>
<feature type="compositionally biased region" description="Low complexity" evidence="4">
    <location>
        <begin position="394"/>
        <end position="411"/>
    </location>
</feature>
<reference evidence="6 7" key="1">
    <citation type="submission" date="2020-07" db="EMBL/GenBank/DDBJ databases">
        <title>Thermogemmata thermophila gen. nov., sp. nov., a novel moderate thermophilic planctomycete from a Kamchatka hot spring.</title>
        <authorList>
            <person name="Elcheninov A.G."/>
            <person name="Podosokorskaya O.A."/>
            <person name="Kovaleva O.L."/>
            <person name="Novikov A."/>
            <person name="Bonch-Osmolovskaya E.A."/>
            <person name="Toshchakov S.V."/>
            <person name="Kublanov I.V."/>
        </authorList>
    </citation>
    <scope>NUCLEOTIDE SEQUENCE [LARGE SCALE GENOMIC DNA]</scope>
    <source>
        <strain evidence="6 7">2918</strain>
    </source>
</reference>
<evidence type="ECO:0008006" key="8">
    <source>
        <dbReference type="Google" id="ProtNLM"/>
    </source>
</evidence>
<feature type="transmembrane region" description="Helical" evidence="5">
    <location>
        <begin position="243"/>
        <end position="264"/>
    </location>
</feature>
<feature type="transmembrane region" description="Helical" evidence="5">
    <location>
        <begin position="21"/>
        <end position="43"/>
    </location>
</feature>
<gene>
    <name evidence="6" type="ORF">H0921_08040</name>
</gene>
<feature type="transmembrane region" description="Helical" evidence="5">
    <location>
        <begin position="307"/>
        <end position="328"/>
    </location>
</feature>
<keyword evidence="5" id="KW-0812">Transmembrane</keyword>
<dbReference type="EMBL" id="JACEFB010000004">
    <property type="protein sequence ID" value="MBA2226111.1"/>
    <property type="molecule type" value="Genomic_DNA"/>
</dbReference>
<evidence type="ECO:0000256" key="1">
    <source>
        <dbReference type="ARBA" id="ARBA00022723"/>
    </source>
</evidence>
<keyword evidence="5" id="KW-1133">Transmembrane helix</keyword>
<dbReference type="GO" id="GO:0046872">
    <property type="term" value="F:metal ion binding"/>
    <property type="evidence" value="ECO:0007669"/>
    <property type="project" value="UniProtKB-KW"/>
</dbReference>
<feature type="transmembrane region" description="Helical" evidence="5">
    <location>
        <begin position="145"/>
        <end position="165"/>
    </location>
</feature>
<feature type="transmembrane region" description="Helical" evidence="5">
    <location>
        <begin position="206"/>
        <end position="231"/>
    </location>
</feature>
<protein>
    <recommendedName>
        <fullName evidence="8">Cytochrome oxidase assembly protein</fullName>
    </recommendedName>
</protein>
<feature type="region of interest" description="Disordered" evidence="4">
    <location>
        <begin position="383"/>
        <end position="429"/>
    </location>
</feature>
<accession>A0A7V8VDU7</accession>
<feature type="transmembrane region" description="Helical" evidence="5">
    <location>
        <begin position="106"/>
        <end position="125"/>
    </location>
</feature>
<feature type="transmembrane region" description="Helical" evidence="5">
    <location>
        <begin position="348"/>
        <end position="369"/>
    </location>
</feature>
<dbReference type="PANTHER" id="PTHR35457">
    <property type="entry name" value="HEME A SYNTHASE"/>
    <property type="match status" value="1"/>
</dbReference>
<feature type="transmembrane region" description="Helical" evidence="5">
    <location>
        <begin position="172"/>
        <end position="194"/>
    </location>
</feature>
<keyword evidence="1" id="KW-0479">Metal-binding</keyword>
<dbReference type="RefSeq" id="WP_194537536.1">
    <property type="nucleotide sequence ID" value="NZ_JACEFB010000004.1"/>
</dbReference>
<sequence length="429" mass="45599">MNRLASSPSDPSDSVPSLPSLLRVWAWLTVGATCCLLALGQLVTSFQAGMADPIWPTEPWYLLLIDWQEPSPGYLIEHSHRIAGFLVGGLTAVLALGLWWTQPQRFLRGVGLAALLLLLAAYGQFHGALMAQRHVTPEAVQWPRSATVGLLFAGLLSLALGLWDVGRSPRGAAVRLLGILALMAVMIQGLLGGFRVLWDALAGTNLAAIHGVFAQCVLGLLVSVALLAGAVPAQRLPSGSLAFFRRSAVLLAVLVFVQIALGAWLRHHVNPLAQRLHVLTAFAVLGGWVWLGTRLRAVREAWSGVKYLVIGAGLVLAVQVYLGVEAWLVRYGAGVPPELAPITLASAAWRTGHALVGSLLWVLSLALALHWVRGMTTVPAGIGTRRVSPEGMASPESLESRSSPEGASRPSPELRRSLSVAVPAAGEEE</sequence>
<dbReference type="Proteomes" id="UP000542342">
    <property type="component" value="Unassembled WGS sequence"/>
</dbReference>
<dbReference type="InterPro" id="IPR050450">
    <property type="entry name" value="COX15/CtaA_HemeA_synthase"/>
</dbReference>
<proteinExistence type="predicted"/>
<name>A0A7V8VDU7_9BACT</name>
<dbReference type="PANTHER" id="PTHR35457:SF1">
    <property type="entry name" value="HEME A SYNTHASE"/>
    <property type="match status" value="1"/>
</dbReference>
<evidence type="ECO:0000256" key="5">
    <source>
        <dbReference type="SAM" id="Phobius"/>
    </source>
</evidence>
<evidence type="ECO:0000256" key="4">
    <source>
        <dbReference type="SAM" id="MobiDB-lite"/>
    </source>
</evidence>
<evidence type="ECO:0000256" key="3">
    <source>
        <dbReference type="ARBA" id="ARBA00023004"/>
    </source>
</evidence>
<dbReference type="AlphaFoldDB" id="A0A7V8VDU7"/>
<comment type="caution">
    <text evidence="6">The sequence shown here is derived from an EMBL/GenBank/DDBJ whole genome shotgun (WGS) entry which is preliminary data.</text>
</comment>
<feature type="transmembrane region" description="Helical" evidence="5">
    <location>
        <begin position="82"/>
        <end position="99"/>
    </location>
</feature>